<dbReference type="PANTHER" id="PTHR35849">
    <property type="entry name" value="BLR2341 PROTEIN"/>
    <property type="match status" value="1"/>
</dbReference>
<dbReference type="AlphaFoldDB" id="A0A1H1VLJ1"/>
<gene>
    <name evidence="2" type="ORF">SAMN05216421_2339</name>
</gene>
<name>A0A1H1VLJ1_9GAMM</name>
<keyword evidence="3" id="KW-1185">Reference proteome</keyword>
<dbReference type="PANTHER" id="PTHR35849:SF1">
    <property type="entry name" value="INTERMEMBRANE PHOSPHOLIPID TRANSPORT SYSTEM BINDING PROTEIN MLAB"/>
    <property type="match status" value="1"/>
</dbReference>
<proteinExistence type="predicted"/>
<dbReference type="RefSeq" id="WP_093394853.1">
    <property type="nucleotide sequence ID" value="NZ_LT629736.1"/>
</dbReference>
<sequence>MSVRLLADQADCLRLEGELDFSSAVTVRPELERRVAAAGPSVRLDFSGVTRVNSVGLSLILVAARVVEARQGSLTVSGMPAGLRSMAVVCGLDQWIESIAASGSAG</sequence>
<evidence type="ECO:0000259" key="1">
    <source>
        <dbReference type="PROSITE" id="PS50801"/>
    </source>
</evidence>
<dbReference type="OrthoDB" id="7029873at2"/>
<protein>
    <submittedName>
        <fullName evidence="2">Phospholipid transport system transporter-binding protein</fullName>
    </submittedName>
</protein>
<dbReference type="InterPro" id="IPR002645">
    <property type="entry name" value="STAS_dom"/>
</dbReference>
<dbReference type="STRING" id="487184.SAMN05216421_2339"/>
<evidence type="ECO:0000313" key="2">
    <source>
        <dbReference type="EMBL" id="SDS85748.1"/>
    </source>
</evidence>
<dbReference type="SUPFAM" id="SSF52091">
    <property type="entry name" value="SpoIIaa-like"/>
    <property type="match status" value="1"/>
</dbReference>
<evidence type="ECO:0000313" key="3">
    <source>
        <dbReference type="Proteomes" id="UP000243207"/>
    </source>
</evidence>
<dbReference type="Gene3D" id="3.30.750.24">
    <property type="entry name" value="STAS domain"/>
    <property type="match status" value="1"/>
</dbReference>
<dbReference type="EMBL" id="LT629736">
    <property type="protein sequence ID" value="SDS85748.1"/>
    <property type="molecule type" value="Genomic_DNA"/>
</dbReference>
<dbReference type="InterPro" id="IPR052746">
    <property type="entry name" value="MlaB_ABC_Transporter"/>
</dbReference>
<dbReference type="Pfam" id="PF13466">
    <property type="entry name" value="STAS_2"/>
    <property type="match status" value="1"/>
</dbReference>
<dbReference type="InterPro" id="IPR036513">
    <property type="entry name" value="STAS_dom_sf"/>
</dbReference>
<accession>A0A1H1VLJ1</accession>
<feature type="domain" description="STAS" evidence="1">
    <location>
        <begin position="13"/>
        <end position="106"/>
    </location>
</feature>
<organism evidence="2 3">
    <name type="scientific">Halopseudomonas xinjiangensis</name>
    <dbReference type="NCBI Taxonomy" id="487184"/>
    <lineage>
        <taxon>Bacteria</taxon>
        <taxon>Pseudomonadati</taxon>
        <taxon>Pseudomonadota</taxon>
        <taxon>Gammaproteobacteria</taxon>
        <taxon>Pseudomonadales</taxon>
        <taxon>Pseudomonadaceae</taxon>
        <taxon>Halopseudomonas</taxon>
    </lineage>
</organism>
<dbReference type="CDD" id="cd07043">
    <property type="entry name" value="STAS_anti-anti-sigma_factors"/>
    <property type="match status" value="1"/>
</dbReference>
<dbReference type="Proteomes" id="UP000243207">
    <property type="component" value="Chromosome I"/>
</dbReference>
<dbReference type="InterPro" id="IPR058548">
    <property type="entry name" value="MlaB-like_STAS"/>
</dbReference>
<reference evidence="3" key="1">
    <citation type="submission" date="2016-10" db="EMBL/GenBank/DDBJ databases">
        <authorList>
            <person name="Varghese N."/>
            <person name="Submissions S."/>
        </authorList>
    </citation>
    <scope>NUCLEOTIDE SEQUENCE [LARGE SCALE GENOMIC DNA]</scope>
    <source>
        <strain evidence="3">NRRL B-51270</strain>
    </source>
</reference>
<dbReference type="PROSITE" id="PS50801">
    <property type="entry name" value="STAS"/>
    <property type="match status" value="1"/>
</dbReference>